<sequence length="377" mass="37204">MNISYSAQQTLGTSGATWQTDYTTGAQVQCPFTISYSNYSALADSQGMFHVQATISYNGNPSGSESSTPTAGTSVYNDATGNPLAPQPASDGSSSPQLCGGTSCADPSTGNVCSVVGGAQTCTKFPAWTPNMTGGCSGGSGAICAGSPTAPIPSKGQGGVVDPATQIAGSDKYTSQNMQTGQVSTVVVNTYTGAAGQTVTNGAGPGAKGAANSSGSSKPASSSTSAGSGYGSGADCNSPPVCSGDAVMCGIGRQEWYAMCSAKASADTLDKHLAGDGNGPPTFASDSTKYGQGDVWSDPDTSQDGTVGGQANKGVYDQSGFGWGRACPIKDIPISLGTLGSFNVPASNGCVVGQWLSALIVGFALFSAAMITAGGRG</sequence>
<feature type="region of interest" description="Disordered" evidence="1">
    <location>
        <begin position="59"/>
        <end position="101"/>
    </location>
</feature>
<gene>
    <name evidence="3" type="ORF">ABIC75_000365</name>
</gene>
<evidence type="ECO:0008006" key="5">
    <source>
        <dbReference type="Google" id="ProtNLM"/>
    </source>
</evidence>
<feature type="compositionally biased region" description="Low complexity" evidence="1">
    <location>
        <begin position="208"/>
        <end position="227"/>
    </location>
</feature>
<dbReference type="RefSeq" id="WP_354012153.1">
    <property type="nucleotide sequence ID" value="NZ_JBEPMU010000001.1"/>
</dbReference>
<keyword evidence="4" id="KW-1185">Reference proteome</keyword>
<dbReference type="Proteomes" id="UP001549184">
    <property type="component" value="Unassembled WGS sequence"/>
</dbReference>
<evidence type="ECO:0000313" key="3">
    <source>
        <dbReference type="EMBL" id="MET3650663.1"/>
    </source>
</evidence>
<proteinExistence type="predicted"/>
<organism evidence="3 4">
    <name type="scientific">Dyella japonica</name>
    <dbReference type="NCBI Taxonomy" id="231455"/>
    <lineage>
        <taxon>Bacteria</taxon>
        <taxon>Pseudomonadati</taxon>
        <taxon>Pseudomonadota</taxon>
        <taxon>Gammaproteobacteria</taxon>
        <taxon>Lysobacterales</taxon>
        <taxon>Rhodanobacteraceae</taxon>
        <taxon>Dyella</taxon>
    </lineage>
</organism>
<reference evidence="3 4" key="1">
    <citation type="submission" date="2024-06" db="EMBL/GenBank/DDBJ databases">
        <title>Sorghum-associated microbial communities from plants grown in Nebraska, USA.</title>
        <authorList>
            <person name="Schachtman D."/>
        </authorList>
    </citation>
    <scope>NUCLEOTIDE SEQUENCE [LARGE SCALE GENOMIC DNA]</scope>
    <source>
        <strain evidence="3 4">1073</strain>
    </source>
</reference>
<evidence type="ECO:0000256" key="1">
    <source>
        <dbReference type="SAM" id="MobiDB-lite"/>
    </source>
</evidence>
<evidence type="ECO:0000256" key="2">
    <source>
        <dbReference type="SAM" id="Phobius"/>
    </source>
</evidence>
<accession>A0ABV2JSD7</accession>
<feature type="region of interest" description="Disordered" evidence="1">
    <location>
        <begin position="272"/>
        <end position="310"/>
    </location>
</feature>
<feature type="transmembrane region" description="Helical" evidence="2">
    <location>
        <begin position="355"/>
        <end position="375"/>
    </location>
</feature>
<name>A0ABV2JSD7_9GAMM</name>
<protein>
    <recommendedName>
        <fullName evidence="5">TspB protein</fullName>
    </recommendedName>
</protein>
<keyword evidence="2" id="KW-0472">Membrane</keyword>
<evidence type="ECO:0000313" key="4">
    <source>
        <dbReference type="Proteomes" id="UP001549184"/>
    </source>
</evidence>
<keyword evidence="2" id="KW-0812">Transmembrane</keyword>
<comment type="caution">
    <text evidence="3">The sequence shown here is derived from an EMBL/GenBank/DDBJ whole genome shotgun (WGS) entry which is preliminary data.</text>
</comment>
<keyword evidence="2" id="KW-1133">Transmembrane helix</keyword>
<dbReference type="EMBL" id="JBEPMU010000001">
    <property type="protein sequence ID" value="MET3650663.1"/>
    <property type="molecule type" value="Genomic_DNA"/>
</dbReference>
<feature type="region of interest" description="Disordered" evidence="1">
    <location>
        <begin position="198"/>
        <end position="232"/>
    </location>
</feature>
<feature type="compositionally biased region" description="Polar residues" evidence="1">
    <location>
        <begin position="59"/>
        <end position="80"/>
    </location>
</feature>